<feature type="domain" description="NodB homology" evidence="1">
    <location>
        <begin position="65"/>
        <end position="165"/>
    </location>
</feature>
<gene>
    <name evidence="2" type="ORF">R7226_03705</name>
</gene>
<keyword evidence="3" id="KW-1185">Reference proteome</keyword>
<evidence type="ECO:0000313" key="3">
    <source>
        <dbReference type="Proteomes" id="UP001284601"/>
    </source>
</evidence>
<dbReference type="PANTHER" id="PTHR43123:SF1">
    <property type="entry name" value="POLYSACCHARIDE DEACETYLASE-RELATED"/>
    <property type="match status" value="1"/>
</dbReference>
<comment type="caution">
    <text evidence="2">The sequence shown here is derived from an EMBL/GenBank/DDBJ whole genome shotgun (WGS) entry which is preliminary data.</text>
</comment>
<dbReference type="SUPFAM" id="SSF88713">
    <property type="entry name" value="Glycoside hydrolase/deacetylase"/>
    <property type="match status" value="1"/>
</dbReference>
<evidence type="ECO:0000313" key="2">
    <source>
        <dbReference type="EMBL" id="MDW5593428.1"/>
    </source>
</evidence>
<dbReference type="RefSeq" id="WP_318595689.1">
    <property type="nucleotide sequence ID" value="NZ_JAWSTH010000005.1"/>
</dbReference>
<protein>
    <submittedName>
        <fullName evidence="2">Polysaccharide deacetylase family protein</fullName>
    </submittedName>
</protein>
<proteinExistence type="predicted"/>
<name>A0ABU4HJD3_9ACTN</name>
<reference evidence="3" key="1">
    <citation type="submission" date="2023-07" db="EMBL/GenBank/DDBJ databases">
        <title>Conexibacter stalactiti sp. nov., isolated from stalactites in a lava cave and emended description of the genus Conexibacter.</title>
        <authorList>
            <person name="Lee S.D."/>
        </authorList>
    </citation>
    <scope>NUCLEOTIDE SEQUENCE [LARGE SCALE GENOMIC DNA]</scope>
    <source>
        <strain evidence="3">KCTC 39840</strain>
    </source>
</reference>
<dbReference type="InterPro" id="IPR002509">
    <property type="entry name" value="NODB_dom"/>
</dbReference>
<organism evidence="2 3">
    <name type="scientific">Conexibacter stalactiti</name>
    <dbReference type="NCBI Taxonomy" id="1940611"/>
    <lineage>
        <taxon>Bacteria</taxon>
        <taxon>Bacillati</taxon>
        <taxon>Actinomycetota</taxon>
        <taxon>Thermoleophilia</taxon>
        <taxon>Solirubrobacterales</taxon>
        <taxon>Conexibacteraceae</taxon>
        <taxon>Conexibacter</taxon>
    </lineage>
</organism>
<dbReference type="Proteomes" id="UP001284601">
    <property type="component" value="Unassembled WGS sequence"/>
</dbReference>
<accession>A0ABU4HJD3</accession>
<sequence>MSTTAPSETTARYSEAWRTVRWPGEAKVAVQVILAFESFERQSQFATAPSPNAVNGFSQSYGEYGAHAGAWRLLRLFAEEDISVSVPTNGLAAARHPHVVRAIADAGHELVGHGWANDVFLPGGDDERRMIAETLDAIERAGGQRPVGWTSPGKMGSPDSDELLLDAGILYTGDDASDDLPFVKEVGERSMVVVPSVDLNANDLLQWILPGHGPAVLADSFKRTFDAVYHEAVEGRPNTLGLVLHAHGAGRPTMVPTVRELIRYAKGHADVWFARGDEIARWTVEQGYRR</sequence>
<evidence type="ECO:0000259" key="1">
    <source>
        <dbReference type="Pfam" id="PF01522"/>
    </source>
</evidence>
<dbReference type="InterPro" id="IPR011330">
    <property type="entry name" value="Glyco_hydro/deAcase_b/a-brl"/>
</dbReference>
<dbReference type="Pfam" id="PF01522">
    <property type="entry name" value="Polysacc_deac_1"/>
    <property type="match status" value="1"/>
</dbReference>
<dbReference type="Gene3D" id="3.20.20.370">
    <property type="entry name" value="Glycoside hydrolase/deacetylase"/>
    <property type="match status" value="1"/>
</dbReference>
<dbReference type="PANTHER" id="PTHR43123">
    <property type="entry name" value="POLYSACCHARIDE DEACETYLASE-RELATED"/>
    <property type="match status" value="1"/>
</dbReference>
<dbReference type="EMBL" id="JAWSTH010000005">
    <property type="protein sequence ID" value="MDW5593428.1"/>
    <property type="molecule type" value="Genomic_DNA"/>
</dbReference>